<dbReference type="PROSITE" id="PS00178">
    <property type="entry name" value="AA_TRNA_LIGASE_I"/>
    <property type="match status" value="1"/>
</dbReference>
<organism evidence="14 15">
    <name type="scientific">Methanobrevibacter gottschalkii DSM 11977</name>
    <dbReference type="NCBI Taxonomy" id="1122229"/>
    <lineage>
        <taxon>Archaea</taxon>
        <taxon>Methanobacteriati</taxon>
        <taxon>Methanobacteriota</taxon>
        <taxon>Methanomada group</taxon>
        <taxon>Methanobacteria</taxon>
        <taxon>Methanobacteriales</taxon>
        <taxon>Methanobacteriaceae</taxon>
        <taxon>Methanobrevibacter</taxon>
    </lineage>
</organism>
<dbReference type="GO" id="GO:0005524">
    <property type="term" value="F:ATP binding"/>
    <property type="evidence" value="ECO:0007669"/>
    <property type="project" value="UniProtKB-UniRule"/>
</dbReference>
<evidence type="ECO:0000256" key="4">
    <source>
        <dbReference type="ARBA" id="ARBA00022598"/>
    </source>
</evidence>
<evidence type="ECO:0000256" key="9">
    <source>
        <dbReference type="ARBA" id="ARBA00048351"/>
    </source>
</evidence>
<name>A0A3N5BPI7_9EURY</name>
<feature type="domain" description="Glutamyl/glutaminyl-tRNA synthetase class Ib anti-codon binding" evidence="12">
    <location>
        <begin position="402"/>
        <end position="473"/>
    </location>
</feature>
<comment type="catalytic activity">
    <reaction evidence="9 10">
        <text>tRNA(Glu) + L-glutamate + ATP = L-glutamyl-tRNA(Glu) + AMP + diphosphate</text>
        <dbReference type="Rhea" id="RHEA:23540"/>
        <dbReference type="Rhea" id="RHEA-COMP:9663"/>
        <dbReference type="Rhea" id="RHEA-COMP:9680"/>
        <dbReference type="ChEBI" id="CHEBI:29985"/>
        <dbReference type="ChEBI" id="CHEBI:30616"/>
        <dbReference type="ChEBI" id="CHEBI:33019"/>
        <dbReference type="ChEBI" id="CHEBI:78442"/>
        <dbReference type="ChEBI" id="CHEBI:78520"/>
        <dbReference type="ChEBI" id="CHEBI:456215"/>
        <dbReference type="EC" id="6.1.1.17"/>
    </reaction>
</comment>
<dbReference type="Gene3D" id="2.40.240.100">
    <property type="match status" value="1"/>
</dbReference>
<dbReference type="Pfam" id="PF03950">
    <property type="entry name" value="tRNA-synt_1c_C"/>
    <property type="match status" value="1"/>
</dbReference>
<evidence type="ECO:0000256" key="5">
    <source>
        <dbReference type="ARBA" id="ARBA00022741"/>
    </source>
</evidence>
<keyword evidence="8 10" id="KW-0030">Aminoacyl-tRNA synthetase</keyword>
<dbReference type="InterPro" id="IPR014729">
    <property type="entry name" value="Rossmann-like_a/b/a_fold"/>
</dbReference>
<dbReference type="InterPro" id="IPR011035">
    <property type="entry name" value="Ribosomal_bL25/Gln-tRNA_synth"/>
</dbReference>
<evidence type="ECO:0000256" key="10">
    <source>
        <dbReference type="HAMAP-Rule" id="MF_02076"/>
    </source>
</evidence>
<keyword evidence="7 10" id="KW-0648">Protein biosynthesis</keyword>
<evidence type="ECO:0000313" key="15">
    <source>
        <dbReference type="Proteomes" id="UP000271783"/>
    </source>
</evidence>
<evidence type="ECO:0000256" key="1">
    <source>
        <dbReference type="ARBA" id="ARBA00004496"/>
    </source>
</evidence>
<dbReference type="InterPro" id="IPR020059">
    <property type="entry name" value="Glu/Gln-tRNA-synth_Ib_codon-bd"/>
</dbReference>
<keyword evidence="3 10" id="KW-0963">Cytoplasm</keyword>
<dbReference type="InterPro" id="IPR050132">
    <property type="entry name" value="Gln/Glu-tRNA_Ligase"/>
</dbReference>
<dbReference type="GO" id="GO:0043604">
    <property type="term" value="P:amide biosynthetic process"/>
    <property type="evidence" value="ECO:0007669"/>
    <property type="project" value="TreeGrafter"/>
</dbReference>
<reference evidence="14 15" key="1">
    <citation type="submission" date="2018-11" db="EMBL/GenBank/DDBJ databases">
        <title>Genomic Encyclopedia of Type Strains, Phase IV (KMG-IV): sequencing the most valuable type-strain genomes for metagenomic binning, comparative biology and taxonomic classification.</title>
        <authorList>
            <person name="Goeker M."/>
        </authorList>
    </citation>
    <scope>NUCLEOTIDE SEQUENCE [LARGE SCALE GENOMIC DNA]</scope>
    <source>
        <strain evidence="14 15">DSM 11977</strain>
    </source>
</reference>
<keyword evidence="5 10" id="KW-0547">Nucleotide-binding</keyword>
<dbReference type="RefSeq" id="WP_069574553.1">
    <property type="nucleotide sequence ID" value="NZ_RKRG01000002.1"/>
</dbReference>
<dbReference type="InterPro" id="IPR001412">
    <property type="entry name" value="aa-tRNA-synth_I_CS"/>
</dbReference>
<dbReference type="PRINTS" id="PR00987">
    <property type="entry name" value="TRNASYNTHGLU"/>
</dbReference>
<evidence type="ECO:0000256" key="8">
    <source>
        <dbReference type="ARBA" id="ARBA00023146"/>
    </source>
</evidence>
<comment type="caution">
    <text evidence="14">The sequence shown here is derived from an EMBL/GenBank/DDBJ whole genome shotgun (WGS) entry which is preliminary data.</text>
</comment>
<dbReference type="NCBIfam" id="NF003169">
    <property type="entry name" value="PRK04156.1"/>
    <property type="match status" value="1"/>
</dbReference>
<evidence type="ECO:0000259" key="13">
    <source>
        <dbReference type="Pfam" id="PF20974"/>
    </source>
</evidence>
<evidence type="ECO:0000313" key="14">
    <source>
        <dbReference type="EMBL" id="RPF51688.1"/>
    </source>
</evidence>
<keyword evidence="4 10" id="KW-0436">Ligase</keyword>
<dbReference type="InterPro" id="IPR000924">
    <property type="entry name" value="Glu/Gln-tRNA-synth"/>
</dbReference>
<comment type="similarity">
    <text evidence="2 10">Belongs to the class-I aminoacyl-tRNA synthetase family. Glutamate--tRNA ligase type 2 subfamily.</text>
</comment>
<feature type="domain" description="Glutamyl/glutaminyl-tRNA synthetase class Ib catalytic" evidence="11">
    <location>
        <begin position="98"/>
        <end position="394"/>
    </location>
</feature>
<proteinExistence type="inferred from homology"/>
<evidence type="ECO:0000256" key="3">
    <source>
        <dbReference type="ARBA" id="ARBA00022490"/>
    </source>
</evidence>
<dbReference type="PANTHER" id="PTHR43097:SF5">
    <property type="entry name" value="GLUTAMATE--TRNA LIGASE"/>
    <property type="match status" value="1"/>
</dbReference>
<dbReference type="EC" id="6.1.1.17" evidence="10"/>
<dbReference type="InterPro" id="IPR020056">
    <property type="entry name" value="Rbsml_bL25/Gln-tRNA_synth_N"/>
</dbReference>
<feature type="domain" description="tRNA synthetases class I (E and Q) anti-codon binding" evidence="13">
    <location>
        <begin position="492"/>
        <end position="542"/>
    </location>
</feature>
<dbReference type="InterPro" id="IPR049437">
    <property type="entry name" value="tRNA-synt_1c_C2"/>
</dbReference>
<accession>A0A3N5BPI7</accession>
<dbReference type="SUPFAM" id="SSF52374">
    <property type="entry name" value="Nucleotidylyl transferase"/>
    <property type="match status" value="1"/>
</dbReference>
<dbReference type="CDD" id="cd09287">
    <property type="entry name" value="GluRS_non_core"/>
    <property type="match status" value="1"/>
</dbReference>
<dbReference type="PANTHER" id="PTHR43097">
    <property type="entry name" value="GLUTAMINE-TRNA LIGASE"/>
    <property type="match status" value="1"/>
</dbReference>
<dbReference type="NCBIfam" id="TIGR00463">
    <property type="entry name" value="gltX_arch"/>
    <property type="match status" value="1"/>
</dbReference>
<dbReference type="Gene3D" id="3.40.50.620">
    <property type="entry name" value="HUPs"/>
    <property type="match status" value="1"/>
</dbReference>
<dbReference type="Pfam" id="PF20974">
    <property type="entry name" value="tRNA-synt_1c_C2"/>
    <property type="match status" value="1"/>
</dbReference>
<comment type="function">
    <text evidence="10">Catalyzes the attachment of glutamate to tRNA(Glu) in a two-step reaction: glutamate is first activated by ATP to form Glu-AMP and then transferred to the acceptor end of tRNA(Glu).</text>
</comment>
<dbReference type="GO" id="GO:0005829">
    <property type="term" value="C:cytosol"/>
    <property type="evidence" value="ECO:0007669"/>
    <property type="project" value="TreeGrafter"/>
</dbReference>
<dbReference type="SUPFAM" id="SSF50715">
    <property type="entry name" value="Ribosomal protein L25-like"/>
    <property type="match status" value="1"/>
</dbReference>
<dbReference type="Proteomes" id="UP000271783">
    <property type="component" value="Unassembled WGS sequence"/>
</dbReference>
<dbReference type="EMBL" id="RKRG01000002">
    <property type="protein sequence ID" value="RPF51688.1"/>
    <property type="molecule type" value="Genomic_DNA"/>
</dbReference>
<gene>
    <name evidence="10" type="primary">gltX</name>
    <name evidence="14" type="ORF">EDC42_1022</name>
</gene>
<sequence length="556" mass="63035">MNDLEKIVFKHALLNAAKHKGSANPGAVMGSIMSNEVELRSKAKEIGSLAGKIVAKVNALSPEEQASEMEKFGVEVQDKKPKTKDSGLQELPGTHENIVLRFAPNPSGPLHIGHSRAAVPNAEYVKRHDGKLILRIEDTDPKRVFEPAYEMIPEDLAWLGIEPNEIVYQSDRFEIYYDYARQLIEKGAAYMCTCDGETFKELKDNCKPCLCRDNSVEENLALWEKFDTMESGEAVLRIKTDINHKNPAIRDWVAMRLVDEEHPRVGTKYRIYPMMNFSVSVDDHLMGMTHVLRGKDHLANSEKQKYLYNHMGWDLPEFIHYGRLKMEDIALSTSKAMAGIEDGTYSGWDDPRLGTLRAIARRGIDPRTIYNLITEIGVKMADSAISWKKIYGLNRNFVEPIANRYFFCEDPVEIKIDGYNDGEVSIERPLHADHIDRGNRILSFDGSAYLAKEDIADGIFRLMDAVNVEIDGNKIIYHSTSFEDAKKVKAKIIQWVPTKDNVNVKIVMDDASAKTGVGEDTLRDLEVGDIVQFERVGFARLDEIKDDKLVFYYAHK</sequence>
<dbReference type="HAMAP" id="MF_02076">
    <property type="entry name" value="Glu_tRNA_synth_type2"/>
    <property type="match status" value="1"/>
</dbReference>
<evidence type="ECO:0000256" key="2">
    <source>
        <dbReference type="ARBA" id="ARBA00008927"/>
    </source>
</evidence>
<dbReference type="InterPro" id="IPR020058">
    <property type="entry name" value="Glu/Gln-tRNA-synth_Ib_cat-dom"/>
</dbReference>
<protein>
    <recommendedName>
        <fullName evidence="10">Glutamate--tRNA ligase</fullName>
        <ecNumber evidence="10">6.1.1.17</ecNumber>
    </recommendedName>
    <alternativeName>
        <fullName evidence="10">Glutamyl-tRNA synthetase</fullName>
        <shortName evidence="10">GluRS</shortName>
    </alternativeName>
</protein>
<dbReference type="GO" id="GO:0032991">
    <property type="term" value="C:protein-containing complex"/>
    <property type="evidence" value="ECO:0007669"/>
    <property type="project" value="UniProtKB-ARBA"/>
</dbReference>
<keyword evidence="6 10" id="KW-0067">ATP-binding</keyword>
<evidence type="ECO:0000256" key="6">
    <source>
        <dbReference type="ARBA" id="ARBA00022840"/>
    </source>
</evidence>
<dbReference type="AlphaFoldDB" id="A0A3N5BPI7"/>
<dbReference type="Gene3D" id="2.40.240.10">
    <property type="entry name" value="Ribosomal Protein L25, Chain P"/>
    <property type="match status" value="1"/>
</dbReference>
<comment type="subcellular location">
    <subcellularLocation>
        <location evidence="1 10">Cytoplasm</location>
    </subcellularLocation>
</comment>
<evidence type="ECO:0000259" key="11">
    <source>
        <dbReference type="Pfam" id="PF00749"/>
    </source>
</evidence>
<dbReference type="GO" id="GO:0006424">
    <property type="term" value="P:glutamyl-tRNA aminoacylation"/>
    <property type="evidence" value="ECO:0007669"/>
    <property type="project" value="UniProtKB-UniRule"/>
</dbReference>
<evidence type="ECO:0000259" key="12">
    <source>
        <dbReference type="Pfam" id="PF03950"/>
    </source>
</evidence>
<dbReference type="GO" id="GO:0004818">
    <property type="term" value="F:glutamate-tRNA ligase activity"/>
    <property type="evidence" value="ECO:0007669"/>
    <property type="project" value="UniProtKB-UniRule"/>
</dbReference>
<dbReference type="InterPro" id="IPR004526">
    <property type="entry name" value="Glu-tRNA-synth_arc/euk"/>
</dbReference>
<dbReference type="Pfam" id="PF00749">
    <property type="entry name" value="tRNA-synt_1c"/>
    <property type="match status" value="1"/>
</dbReference>
<keyword evidence="15" id="KW-1185">Reference proteome</keyword>
<evidence type="ECO:0000256" key="7">
    <source>
        <dbReference type="ARBA" id="ARBA00022917"/>
    </source>
</evidence>
<feature type="short sequence motif" description="'HIGH' region" evidence="10">
    <location>
        <begin position="104"/>
        <end position="114"/>
    </location>
</feature>